<evidence type="ECO:0000256" key="1">
    <source>
        <dbReference type="ARBA" id="ARBA00006291"/>
    </source>
</evidence>
<organism evidence="8 9">
    <name type="scientific">Bradyrhizobium jicamae</name>
    <dbReference type="NCBI Taxonomy" id="280332"/>
    <lineage>
        <taxon>Bacteria</taxon>
        <taxon>Pseudomonadati</taxon>
        <taxon>Pseudomonadota</taxon>
        <taxon>Alphaproteobacteria</taxon>
        <taxon>Hyphomicrobiales</taxon>
        <taxon>Nitrobacteraceae</taxon>
        <taxon>Bradyrhizobium</taxon>
    </lineage>
</organism>
<comment type="function">
    <text evidence="5 6">Cell division inhibitor that blocks the formation of polar Z ring septums. Rapidly oscillates between the poles of the cell to destabilize FtsZ filaments that have formed before they mature into polar Z rings. Prevents FtsZ polymerization.</text>
</comment>
<evidence type="ECO:0000259" key="7">
    <source>
        <dbReference type="Pfam" id="PF03775"/>
    </source>
</evidence>
<keyword evidence="3 6" id="KW-0717">Septation</keyword>
<dbReference type="PANTHER" id="PTHR34108:SF1">
    <property type="entry name" value="SEPTUM SITE-DETERMINING PROTEIN MINC"/>
    <property type="match status" value="1"/>
</dbReference>
<dbReference type="Gene3D" id="2.160.20.70">
    <property type="match status" value="1"/>
</dbReference>
<dbReference type="Gene3D" id="3.30.70.260">
    <property type="match status" value="1"/>
</dbReference>
<evidence type="ECO:0000313" key="9">
    <source>
        <dbReference type="Proteomes" id="UP001315278"/>
    </source>
</evidence>
<dbReference type="PANTHER" id="PTHR34108">
    <property type="entry name" value="SEPTUM SITE-DETERMINING PROTEIN MINC"/>
    <property type="match status" value="1"/>
</dbReference>
<sequence length="242" mass="25427">MDATQNAARQPVRMRGRSYVAFVFSPVVPIVSWLEEIDATLARSPGFFTGKPVVLDLSAVDLSQAAITHLVGSLDQRNIRILGIEGVDEAKLGGNLPPLLTGGRACIVAQTEPQAAQAKATANTNTTTGIKAKSPSLLLDSPVRSGQSIVFAEGDVTVLGSVGSGAEIVAGGSIHVYGTLRGRAMAGINGNSSARIFCQKIEAELLAIDGYYQTAEQIDEGLRNRPAQAWLEGESLRITALN</sequence>
<evidence type="ECO:0000256" key="4">
    <source>
        <dbReference type="ARBA" id="ARBA00023306"/>
    </source>
</evidence>
<dbReference type="Proteomes" id="UP001315278">
    <property type="component" value="Unassembled WGS sequence"/>
</dbReference>
<evidence type="ECO:0000256" key="2">
    <source>
        <dbReference type="ARBA" id="ARBA00022618"/>
    </source>
</evidence>
<dbReference type="InterPro" id="IPR016098">
    <property type="entry name" value="CAP/MinC_C"/>
</dbReference>
<dbReference type="NCBIfam" id="TIGR01222">
    <property type="entry name" value="minC"/>
    <property type="match status" value="1"/>
</dbReference>
<proteinExistence type="inferred from homology"/>
<dbReference type="HAMAP" id="MF_00267">
    <property type="entry name" value="MinC"/>
    <property type="match status" value="1"/>
</dbReference>
<dbReference type="InterPro" id="IPR005526">
    <property type="entry name" value="Septum_form_inhib_MinC_C"/>
</dbReference>
<keyword evidence="2 6" id="KW-0132">Cell division</keyword>
<comment type="caution">
    <text evidence="8">The sequence shown here is derived from an EMBL/GenBank/DDBJ whole genome shotgun (WGS) entry which is preliminary data.</text>
</comment>
<comment type="similarity">
    <text evidence="1 6">Belongs to the MinC family.</text>
</comment>
<evidence type="ECO:0000256" key="5">
    <source>
        <dbReference type="ARBA" id="ARBA00025606"/>
    </source>
</evidence>
<feature type="domain" description="Septum formation inhibitor MinC C-terminal" evidence="7">
    <location>
        <begin position="139"/>
        <end position="238"/>
    </location>
</feature>
<gene>
    <name evidence="6 8" type="primary">minC</name>
    <name evidence="8" type="ORF">JQ615_02510</name>
</gene>
<dbReference type="Pfam" id="PF03775">
    <property type="entry name" value="MinC_C"/>
    <property type="match status" value="1"/>
</dbReference>
<comment type="subunit">
    <text evidence="6">Interacts with MinD and FtsZ.</text>
</comment>
<dbReference type="SUPFAM" id="SSF63848">
    <property type="entry name" value="Cell-division inhibitor MinC, C-terminal domain"/>
    <property type="match status" value="1"/>
</dbReference>
<keyword evidence="9" id="KW-1185">Reference proteome</keyword>
<dbReference type="RefSeq" id="WP_212491717.1">
    <property type="nucleotide sequence ID" value="NZ_JAFCJH010000002.1"/>
</dbReference>
<name>A0ABS5FBT5_9BRAD</name>
<keyword evidence="4 6" id="KW-0131">Cell cycle</keyword>
<accession>A0ABS5FBT5</accession>
<protein>
    <recommendedName>
        <fullName evidence="6">Probable septum site-determining protein MinC</fullName>
    </recommendedName>
</protein>
<evidence type="ECO:0000313" key="8">
    <source>
        <dbReference type="EMBL" id="MBR0794254.1"/>
    </source>
</evidence>
<reference evidence="9" key="1">
    <citation type="journal article" date="2021" name="ISME J.">
        <title>Evolutionary origin and ecological implication of a unique nif island in free-living Bradyrhizobium lineages.</title>
        <authorList>
            <person name="Tao J."/>
        </authorList>
    </citation>
    <scope>NUCLEOTIDE SEQUENCE [LARGE SCALE GENOMIC DNA]</scope>
    <source>
        <strain evidence="9">SZCCT0434</strain>
    </source>
</reference>
<evidence type="ECO:0000256" key="3">
    <source>
        <dbReference type="ARBA" id="ARBA00023210"/>
    </source>
</evidence>
<dbReference type="InterPro" id="IPR036145">
    <property type="entry name" value="MinC_C_sf"/>
</dbReference>
<dbReference type="EMBL" id="JAFCJH010000002">
    <property type="protein sequence ID" value="MBR0794254.1"/>
    <property type="molecule type" value="Genomic_DNA"/>
</dbReference>
<evidence type="ECO:0000256" key="6">
    <source>
        <dbReference type="HAMAP-Rule" id="MF_00267"/>
    </source>
</evidence>
<dbReference type="InterPro" id="IPR013033">
    <property type="entry name" value="MinC"/>
</dbReference>